<dbReference type="PANTHER" id="PTHR21013:SF10">
    <property type="entry name" value="ATP SYNTHASE MITOCHONDRIAL F1 COMPLEX ASSEMBLY FACTOR 2"/>
    <property type="match status" value="1"/>
</dbReference>
<evidence type="ECO:0000313" key="5">
    <source>
        <dbReference type="Proteomes" id="UP001597353"/>
    </source>
</evidence>
<dbReference type="Gene3D" id="3.30.2180.10">
    <property type="entry name" value="ATP12-like"/>
    <property type="match status" value="1"/>
</dbReference>
<evidence type="ECO:0000256" key="1">
    <source>
        <dbReference type="ARBA" id="ARBA00008231"/>
    </source>
</evidence>
<dbReference type="InterPro" id="IPR023335">
    <property type="entry name" value="ATP12_ortho_dom_sf"/>
</dbReference>
<comment type="caution">
    <text evidence="4">The sequence shown here is derived from an EMBL/GenBank/DDBJ whole genome shotgun (WGS) entry which is preliminary data.</text>
</comment>
<name>A0ABW4S1W8_9RHOB</name>
<dbReference type="PANTHER" id="PTHR21013">
    <property type="entry name" value="ATP SYNTHASE MITOCHONDRIAL F1 COMPLEX ASSEMBLY FACTOR 2/ATP12 PROTEIN, MITOCHONDRIAL PRECURSOR"/>
    <property type="match status" value="1"/>
</dbReference>
<comment type="similarity">
    <text evidence="1">Belongs to the ATP12 family.</text>
</comment>
<evidence type="ECO:0000313" key="4">
    <source>
        <dbReference type="EMBL" id="MFD1911605.1"/>
    </source>
</evidence>
<dbReference type="Pfam" id="PF07542">
    <property type="entry name" value="ATP12"/>
    <property type="match status" value="1"/>
</dbReference>
<keyword evidence="2" id="KW-0809">Transit peptide</keyword>
<accession>A0ABW4S1W8</accession>
<sequence length="236" mass="26130">MSGWKRKRFWTAAQVMPSDAGFRILLDERPLRTPAKSLLEVPSERLALVIAAEWDAQDGEIRPETMPFTRLANSAIDKVVPQFEAVADLLAAYGATDLICYRAEGPEELVARQEAGWGPLLEWVAGAGAPLAQTAGIVHVAQPEASLTRLRDRVMALSPFELAAFHDLVAISGSLVIALAVLDRREEPEAAWHLSRIDEDWQAELWGADEEATEVANARRQAFLDAALFLRFLRDF</sequence>
<dbReference type="SUPFAM" id="SSF160909">
    <property type="entry name" value="ATP12-like"/>
    <property type="match status" value="1"/>
</dbReference>
<dbReference type="InterPro" id="IPR011419">
    <property type="entry name" value="ATP12_ATP_synth-F1-assembly"/>
</dbReference>
<keyword evidence="3" id="KW-0143">Chaperone</keyword>
<dbReference type="RefSeq" id="WP_390259932.1">
    <property type="nucleotide sequence ID" value="NZ_JBHUGH010000003.1"/>
</dbReference>
<evidence type="ECO:0000256" key="2">
    <source>
        <dbReference type="ARBA" id="ARBA00022946"/>
    </source>
</evidence>
<dbReference type="Gene3D" id="1.10.3580.10">
    <property type="entry name" value="ATP12 ATPase"/>
    <property type="match status" value="1"/>
</dbReference>
<keyword evidence="5" id="KW-1185">Reference proteome</keyword>
<reference evidence="5" key="1">
    <citation type="journal article" date="2019" name="Int. J. Syst. Evol. Microbiol.">
        <title>The Global Catalogue of Microorganisms (GCM) 10K type strain sequencing project: providing services to taxonomists for standard genome sequencing and annotation.</title>
        <authorList>
            <consortium name="The Broad Institute Genomics Platform"/>
            <consortium name="The Broad Institute Genome Sequencing Center for Infectious Disease"/>
            <person name="Wu L."/>
            <person name="Ma J."/>
        </authorList>
    </citation>
    <scope>NUCLEOTIDE SEQUENCE [LARGE SCALE GENOMIC DNA]</scope>
    <source>
        <strain evidence="5">CGMCC 4.7242</strain>
    </source>
</reference>
<dbReference type="InterPro" id="IPR042272">
    <property type="entry name" value="ATP12_ATP_synth-F1-assembly_N"/>
</dbReference>
<dbReference type="Proteomes" id="UP001597353">
    <property type="component" value="Unassembled WGS sequence"/>
</dbReference>
<organism evidence="4 5">
    <name type="scientific">Halodurantibacterium flavum</name>
    <dbReference type="NCBI Taxonomy" id="1382802"/>
    <lineage>
        <taxon>Bacteria</taxon>
        <taxon>Pseudomonadati</taxon>
        <taxon>Pseudomonadota</taxon>
        <taxon>Alphaproteobacteria</taxon>
        <taxon>Rhodobacterales</taxon>
        <taxon>Paracoccaceae</taxon>
        <taxon>Halodurantibacterium</taxon>
    </lineage>
</organism>
<evidence type="ECO:0000256" key="3">
    <source>
        <dbReference type="ARBA" id="ARBA00023186"/>
    </source>
</evidence>
<gene>
    <name evidence="4" type="ORF">ACFSGJ_05170</name>
</gene>
<protein>
    <submittedName>
        <fullName evidence="4">ATP12 family chaperone protein</fullName>
    </submittedName>
</protein>
<dbReference type="EMBL" id="JBHUGH010000003">
    <property type="protein sequence ID" value="MFD1911605.1"/>
    <property type="molecule type" value="Genomic_DNA"/>
</dbReference>
<proteinExistence type="inferred from homology"/>